<dbReference type="STRING" id="391595.RLO149_c032140"/>
<reference evidence="9 10" key="1">
    <citation type="journal article" date="2011" name="BMC Genomics">
        <title>Comparative genome analysis and genome-guided physiological analysis of Roseobacter litoralis.</title>
        <authorList>
            <person name="Kalhoefer D."/>
            <person name="Thole S."/>
            <person name="Voget S."/>
            <person name="Lehmann R."/>
            <person name="Liesegang H."/>
            <person name="Wollher A."/>
            <person name="Daniel R."/>
            <person name="Simon M."/>
            <person name="Brinkhoff T."/>
        </authorList>
    </citation>
    <scope>NUCLEOTIDE SEQUENCE [LARGE SCALE GENOMIC DNA]</scope>
    <source>
        <strain evidence="10">ATCC 49566 / DSM 6996 / JCM 21268 / NBRC 15278 / OCh 149</strain>
    </source>
</reference>
<evidence type="ECO:0008006" key="11">
    <source>
        <dbReference type="Google" id="ProtNLM"/>
    </source>
</evidence>
<organism evidence="9 10">
    <name type="scientific">Roseobacter litoralis (strain ATCC 49566 / DSM 6996 / JCM 21268 / NBRC 15278 / OCh 149)</name>
    <dbReference type="NCBI Taxonomy" id="391595"/>
    <lineage>
        <taxon>Bacteria</taxon>
        <taxon>Pseudomonadati</taxon>
        <taxon>Pseudomonadota</taxon>
        <taxon>Alphaproteobacteria</taxon>
        <taxon>Rhodobacterales</taxon>
        <taxon>Roseobacteraceae</taxon>
        <taxon>Roseobacter</taxon>
    </lineage>
</organism>
<evidence type="ECO:0000256" key="8">
    <source>
        <dbReference type="SAM" id="Phobius"/>
    </source>
</evidence>
<feature type="transmembrane region" description="Helical" evidence="8">
    <location>
        <begin position="215"/>
        <end position="232"/>
    </location>
</feature>
<keyword evidence="7 8" id="KW-0472">Membrane</keyword>
<name>F7ZKF6_ROSLO</name>
<dbReference type="GO" id="GO:0016763">
    <property type="term" value="F:pentosyltransferase activity"/>
    <property type="evidence" value="ECO:0007669"/>
    <property type="project" value="TreeGrafter"/>
</dbReference>
<gene>
    <name evidence="9" type="ordered locus">RLO149_c032140</name>
</gene>
<sequence length="488" mass="54605">MPSNPYRLPLIATFFLIIWVMGFHVSMLGLGAISHYDEFLTLDRSTSFAAQNDWWNTYTAHEVNFNKPPLQYWISGWLIEQGVDLTIALRAPSFMFGGLTLIGAGLFAFALFPKLPWTVPVTVLFVASSDRFWGAATMALLDVGSLFFLTMTFATIHLALRAPLWWYAVALSIGLGALQKAPIAFGFAMIYLVSLGLTGRWHGHRFRTFISNRHFLASLALALVLVSSWHLLQFIQHGSTALQQAVGREIVGRLAPSSASGQVRDLREVLSHMFGAEGAVRLFGLIAAFWLPFRLRRYDLLPIPLVMLFYAVGISFSDGFISHRYTLLFTTMTAVMLAGAILAFSWSMQARILTVLLVSLFSGGPTKPPSELELMRESYVAKQIEVLSSVAKTLDTERRLFVCNWHKKERFSPGNISYYGSSGQIFMQVRDVHDLPSVFRSGTTSSALEGLCRSEDLAILRPFITDLQILSRDDPYVHFYASVRELSD</sequence>
<feature type="transmembrane region" description="Helical" evidence="8">
    <location>
        <begin position="183"/>
        <end position="203"/>
    </location>
</feature>
<proteinExistence type="predicted"/>
<dbReference type="PANTHER" id="PTHR33908:SF11">
    <property type="entry name" value="MEMBRANE PROTEIN"/>
    <property type="match status" value="1"/>
</dbReference>
<dbReference type="KEGG" id="rli:RLO149_c032140"/>
<keyword evidence="3" id="KW-0328">Glycosyltransferase</keyword>
<evidence type="ECO:0000256" key="6">
    <source>
        <dbReference type="ARBA" id="ARBA00022989"/>
    </source>
</evidence>
<keyword evidence="6 8" id="KW-1133">Transmembrane helix</keyword>
<keyword evidence="5 8" id="KW-0812">Transmembrane</keyword>
<evidence type="ECO:0000256" key="2">
    <source>
        <dbReference type="ARBA" id="ARBA00022475"/>
    </source>
</evidence>
<accession>F7ZKF6</accession>
<dbReference type="Proteomes" id="UP000001353">
    <property type="component" value="Chromosome"/>
</dbReference>
<evidence type="ECO:0000313" key="9">
    <source>
        <dbReference type="EMBL" id="AEI95170.1"/>
    </source>
</evidence>
<evidence type="ECO:0000256" key="3">
    <source>
        <dbReference type="ARBA" id="ARBA00022676"/>
    </source>
</evidence>
<evidence type="ECO:0000256" key="5">
    <source>
        <dbReference type="ARBA" id="ARBA00022692"/>
    </source>
</evidence>
<dbReference type="GO" id="GO:0009103">
    <property type="term" value="P:lipopolysaccharide biosynthetic process"/>
    <property type="evidence" value="ECO:0007669"/>
    <property type="project" value="UniProtKB-ARBA"/>
</dbReference>
<keyword evidence="4" id="KW-0808">Transferase</keyword>
<protein>
    <recommendedName>
        <fullName evidence="11">Glycosyltransferase RgtA/B/C/D-like domain-containing protein</fullName>
    </recommendedName>
</protein>
<feature type="transmembrane region" description="Helical" evidence="8">
    <location>
        <begin position="158"/>
        <end position="177"/>
    </location>
</feature>
<evidence type="ECO:0000313" key="10">
    <source>
        <dbReference type="Proteomes" id="UP000001353"/>
    </source>
</evidence>
<keyword evidence="10" id="KW-1185">Reference proteome</keyword>
<feature type="transmembrane region" description="Helical" evidence="8">
    <location>
        <begin position="300"/>
        <end position="321"/>
    </location>
</feature>
<dbReference type="HOGENOM" id="CLU_561327_0_0_5"/>
<dbReference type="eggNOG" id="COG1807">
    <property type="taxonomic scope" value="Bacteria"/>
</dbReference>
<feature type="transmembrane region" description="Helical" evidence="8">
    <location>
        <begin position="327"/>
        <end position="346"/>
    </location>
</feature>
<dbReference type="AlphaFoldDB" id="F7ZKF6"/>
<evidence type="ECO:0000256" key="4">
    <source>
        <dbReference type="ARBA" id="ARBA00022679"/>
    </source>
</evidence>
<dbReference type="EMBL" id="CP002623">
    <property type="protein sequence ID" value="AEI95170.1"/>
    <property type="molecule type" value="Genomic_DNA"/>
</dbReference>
<dbReference type="PANTHER" id="PTHR33908">
    <property type="entry name" value="MANNOSYLTRANSFERASE YKCB-RELATED"/>
    <property type="match status" value="1"/>
</dbReference>
<feature type="transmembrane region" description="Helical" evidence="8">
    <location>
        <begin position="94"/>
        <end position="112"/>
    </location>
</feature>
<dbReference type="GO" id="GO:0005886">
    <property type="term" value="C:plasma membrane"/>
    <property type="evidence" value="ECO:0007669"/>
    <property type="project" value="UniProtKB-SubCell"/>
</dbReference>
<dbReference type="InterPro" id="IPR050297">
    <property type="entry name" value="LipidA_mod_glycosyltrf_83"/>
</dbReference>
<evidence type="ECO:0000256" key="7">
    <source>
        <dbReference type="ARBA" id="ARBA00023136"/>
    </source>
</evidence>
<keyword evidence="2" id="KW-1003">Cell membrane</keyword>
<feature type="transmembrane region" description="Helical" evidence="8">
    <location>
        <begin position="273"/>
        <end position="293"/>
    </location>
</feature>
<comment type="subcellular location">
    <subcellularLocation>
        <location evidence="1">Cell membrane</location>
        <topology evidence="1">Multi-pass membrane protein</topology>
    </subcellularLocation>
</comment>
<evidence type="ECO:0000256" key="1">
    <source>
        <dbReference type="ARBA" id="ARBA00004651"/>
    </source>
</evidence>
<feature type="transmembrane region" description="Helical" evidence="8">
    <location>
        <begin position="6"/>
        <end position="30"/>
    </location>
</feature>
<feature type="transmembrane region" description="Helical" evidence="8">
    <location>
        <begin position="132"/>
        <end position="151"/>
    </location>
</feature>